<dbReference type="InterPro" id="IPR050590">
    <property type="entry name" value="Exosome_comp_Rrp42_subfam"/>
</dbReference>
<dbReference type="Pfam" id="PF03725">
    <property type="entry name" value="RNase_PH_C"/>
    <property type="match status" value="1"/>
</dbReference>
<dbReference type="PANTHER" id="PTHR11097:SF14">
    <property type="entry name" value="EXOSOME COMPLEX COMPONENT RRP45"/>
    <property type="match status" value="1"/>
</dbReference>
<evidence type="ECO:0000256" key="8">
    <source>
        <dbReference type="ARBA" id="ARBA00022884"/>
    </source>
</evidence>
<feature type="domain" description="Exoribonuclease phosphorolytic" evidence="12">
    <location>
        <begin position="191"/>
        <end position="268"/>
    </location>
</feature>
<evidence type="ECO:0000256" key="10">
    <source>
        <dbReference type="ARBA" id="ARBA00077933"/>
    </source>
</evidence>
<comment type="subcellular location">
    <subcellularLocation>
        <location evidence="1">Cytoplasm</location>
    </subcellularLocation>
    <subcellularLocation>
        <location evidence="2">Nucleus</location>
        <location evidence="2">Nucleolus</location>
    </subcellularLocation>
</comment>
<dbReference type="SUPFAM" id="SSF55666">
    <property type="entry name" value="Ribonuclease PH domain 2-like"/>
    <property type="match status" value="1"/>
</dbReference>
<dbReference type="InterPro" id="IPR036345">
    <property type="entry name" value="ExoRNase_PH_dom2_sf"/>
</dbReference>
<feature type="domain" description="Exoribonuclease phosphorolytic" evidence="11">
    <location>
        <begin position="33"/>
        <end position="165"/>
    </location>
</feature>
<dbReference type="GO" id="GO:0034476">
    <property type="term" value="P:U5 snRNA 3'-end processing"/>
    <property type="evidence" value="ECO:0007669"/>
    <property type="project" value="TreeGrafter"/>
</dbReference>
<dbReference type="GO" id="GO:0034473">
    <property type="term" value="P:U1 snRNA 3'-end processing"/>
    <property type="evidence" value="ECO:0007669"/>
    <property type="project" value="TreeGrafter"/>
</dbReference>
<keyword evidence="5" id="KW-0963">Cytoplasm</keyword>
<dbReference type="GeneID" id="88171830"/>
<dbReference type="GO" id="GO:0034475">
    <property type="term" value="P:U4 snRNA 3'-end processing"/>
    <property type="evidence" value="ECO:0007669"/>
    <property type="project" value="TreeGrafter"/>
</dbReference>
<gene>
    <name evidence="13" type="ORF">PUMCH_000762</name>
</gene>
<evidence type="ECO:0000256" key="9">
    <source>
        <dbReference type="ARBA" id="ARBA00023242"/>
    </source>
</evidence>
<dbReference type="RefSeq" id="XP_062875907.1">
    <property type="nucleotide sequence ID" value="XM_063019837.1"/>
</dbReference>
<dbReference type="KEGG" id="asau:88171830"/>
<sequence>MGKDAEISLNERNFVKEGLKNGFRLNGRSLDEMRRPIINIDKNEYGFVEVEFGKTKLAVRVSCEIVKPYEDRPFEGIFTISTEISPMASPMFENGKNSDDEVLISRFIEKAVSRSNALDLESLCIIAGEKVWHIRADVNYLSYDGGLIDATCIGVMTALQHFKKPDVTMKGTDIIVHDFDQRQPVPLIILHVPICITYSFFNPVDREENIKGDANLEIAIMDADRSEELVRDGFLVLTLNKNRELIQISKNGGLPIDGLALIELTQRAHDRCQELTEHIKALLQADEKERYKNMNLHLLEVGASR</sequence>
<dbReference type="GO" id="GO:0071028">
    <property type="term" value="P:nuclear mRNA surveillance"/>
    <property type="evidence" value="ECO:0007669"/>
    <property type="project" value="TreeGrafter"/>
</dbReference>
<dbReference type="GO" id="GO:0035925">
    <property type="term" value="F:mRNA 3'-UTR AU-rich region binding"/>
    <property type="evidence" value="ECO:0007669"/>
    <property type="project" value="TreeGrafter"/>
</dbReference>
<dbReference type="Proteomes" id="UP001338582">
    <property type="component" value="Chromosome 1"/>
</dbReference>
<dbReference type="InterPro" id="IPR020568">
    <property type="entry name" value="Ribosomal_Su5_D2-typ_SF"/>
</dbReference>
<evidence type="ECO:0000256" key="1">
    <source>
        <dbReference type="ARBA" id="ARBA00004496"/>
    </source>
</evidence>
<keyword evidence="7" id="KW-0271">Exosome</keyword>
<dbReference type="GO" id="GO:0000176">
    <property type="term" value="C:nuclear exosome (RNase complex)"/>
    <property type="evidence" value="ECO:0007669"/>
    <property type="project" value="UniProtKB-ARBA"/>
</dbReference>
<evidence type="ECO:0000256" key="2">
    <source>
        <dbReference type="ARBA" id="ARBA00004604"/>
    </source>
</evidence>
<dbReference type="InterPro" id="IPR027408">
    <property type="entry name" value="PNPase/RNase_PH_dom_sf"/>
</dbReference>
<evidence type="ECO:0000256" key="5">
    <source>
        <dbReference type="ARBA" id="ARBA00022490"/>
    </source>
</evidence>
<dbReference type="CDD" id="cd11368">
    <property type="entry name" value="RNase_PH_RRP45"/>
    <property type="match status" value="1"/>
</dbReference>
<dbReference type="GO" id="GO:0016075">
    <property type="term" value="P:rRNA catabolic process"/>
    <property type="evidence" value="ECO:0007669"/>
    <property type="project" value="TreeGrafter"/>
</dbReference>
<name>A0AAX4H4R2_9ASCO</name>
<evidence type="ECO:0000256" key="7">
    <source>
        <dbReference type="ARBA" id="ARBA00022835"/>
    </source>
</evidence>
<accession>A0AAX4H4R2</accession>
<dbReference type="SUPFAM" id="SSF54211">
    <property type="entry name" value="Ribosomal protein S5 domain 2-like"/>
    <property type="match status" value="1"/>
</dbReference>
<dbReference type="GO" id="GO:0000177">
    <property type="term" value="C:cytoplasmic exosome (RNase complex)"/>
    <property type="evidence" value="ECO:0007669"/>
    <property type="project" value="TreeGrafter"/>
</dbReference>
<keyword evidence="8" id="KW-0694">RNA-binding</keyword>
<dbReference type="InterPro" id="IPR033100">
    <property type="entry name" value="Rrp45"/>
</dbReference>
<dbReference type="FunFam" id="3.30.230.70:FF:000005">
    <property type="entry name" value="Exosome complex component RRP45"/>
    <property type="match status" value="1"/>
</dbReference>
<evidence type="ECO:0000256" key="6">
    <source>
        <dbReference type="ARBA" id="ARBA00022552"/>
    </source>
</evidence>
<dbReference type="InterPro" id="IPR015847">
    <property type="entry name" value="ExoRNase_PH_dom2"/>
</dbReference>
<evidence type="ECO:0000256" key="4">
    <source>
        <dbReference type="ARBA" id="ARBA00019572"/>
    </source>
</evidence>
<organism evidence="13 14">
    <name type="scientific">Australozyma saopauloensis</name>
    <dbReference type="NCBI Taxonomy" id="291208"/>
    <lineage>
        <taxon>Eukaryota</taxon>
        <taxon>Fungi</taxon>
        <taxon>Dikarya</taxon>
        <taxon>Ascomycota</taxon>
        <taxon>Saccharomycotina</taxon>
        <taxon>Pichiomycetes</taxon>
        <taxon>Metschnikowiaceae</taxon>
        <taxon>Australozyma</taxon>
    </lineage>
</organism>
<dbReference type="Pfam" id="PF01138">
    <property type="entry name" value="RNase_PH"/>
    <property type="match status" value="1"/>
</dbReference>
<dbReference type="PANTHER" id="PTHR11097">
    <property type="entry name" value="EXOSOME COMPLEX EXONUCLEASE RIBOSOMAL RNA PROCESSING PROTEIN"/>
    <property type="match status" value="1"/>
</dbReference>
<dbReference type="GO" id="GO:0071038">
    <property type="term" value="P:TRAMP-dependent tRNA surveillance pathway"/>
    <property type="evidence" value="ECO:0007669"/>
    <property type="project" value="TreeGrafter"/>
</dbReference>
<dbReference type="GO" id="GO:0000467">
    <property type="term" value="P:exonucleolytic trimming to generate mature 3'-end of 5.8S rRNA from tricistronic rRNA transcript (SSU-rRNA, 5.8S rRNA, LSU-rRNA)"/>
    <property type="evidence" value="ECO:0007669"/>
    <property type="project" value="UniProtKB-ARBA"/>
</dbReference>
<protein>
    <recommendedName>
        <fullName evidence="4">Exosome complex component RRP45</fullName>
    </recommendedName>
    <alternativeName>
        <fullName evidence="10">Ribosomal RNA-processing protein 45</fullName>
    </alternativeName>
</protein>
<dbReference type="EMBL" id="CP138894">
    <property type="protein sequence ID" value="WPK23521.1"/>
    <property type="molecule type" value="Genomic_DNA"/>
</dbReference>
<evidence type="ECO:0000313" key="14">
    <source>
        <dbReference type="Proteomes" id="UP001338582"/>
    </source>
</evidence>
<evidence type="ECO:0000259" key="11">
    <source>
        <dbReference type="Pfam" id="PF01138"/>
    </source>
</evidence>
<evidence type="ECO:0000313" key="13">
    <source>
        <dbReference type="EMBL" id="WPK23521.1"/>
    </source>
</evidence>
<proteinExistence type="inferred from homology"/>
<dbReference type="GO" id="GO:0005730">
    <property type="term" value="C:nucleolus"/>
    <property type="evidence" value="ECO:0007669"/>
    <property type="project" value="UniProtKB-SubCell"/>
</dbReference>
<comment type="similarity">
    <text evidence="3">Belongs to the RNase PH family.</text>
</comment>
<evidence type="ECO:0000259" key="12">
    <source>
        <dbReference type="Pfam" id="PF03725"/>
    </source>
</evidence>
<dbReference type="Gene3D" id="3.30.230.70">
    <property type="entry name" value="GHMP Kinase, N-terminal domain"/>
    <property type="match status" value="1"/>
</dbReference>
<dbReference type="InterPro" id="IPR001247">
    <property type="entry name" value="ExoRNase_PH_dom1"/>
</dbReference>
<reference evidence="13 14" key="1">
    <citation type="submission" date="2023-10" db="EMBL/GenBank/DDBJ databases">
        <title>Draft Genome Sequence of Candida saopaulonensis from a very Premature Infant with Sepsis.</title>
        <authorList>
            <person name="Ning Y."/>
            <person name="Dai R."/>
            <person name="Xiao M."/>
            <person name="Xu Y."/>
            <person name="Yan Q."/>
            <person name="Zhang L."/>
        </authorList>
    </citation>
    <scope>NUCLEOTIDE SEQUENCE [LARGE SCALE GENOMIC DNA]</scope>
    <source>
        <strain evidence="13 14">19XY460</strain>
    </source>
</reference>
<keyword evidence="9" id="KW-0539">Nucleus</keyword>
<keyword evidence="6" id="KW-0698">rRNA processing</keyword>
<keyword evidence="14" id="KW-1185">Reference proteome</keyword>
<dbReference type="GO" id="GO:0071035">
    <property type="term" value="P:nuclear polyadenylation-dependent rRNA catabolic process"/>
    <property type="evidence" value="ECO:0007669"/>
    <property type="project" value="TreeGrafter"/>
</dbReference>
<dbReference type="AlphaFoldDB" id="A0AAX4H4R2"/>
<evidence type="ECO:0000256" key="3">
    <source>
        <dbReference type="ARBA" id="ARBA00006678"/>
    </source>
</evidence>